<reference evidence="1 2" key="1">
    <citation type="submission" date="2023-05" db="EMBL/GenBank/DDBJ databases">
        <title>Novel species of genus Flectobacillus isolated from stream in China.</title>
        <authorList>
            <person name="Lu H."/>
        </authorList>
    </citation>
    <scope>NUCLEOTIDE SEQUENCE [LARGE SCALE GENOMIC DNA]</scope>
    <source>
        <strain evidence="1 2">LFS242W</strain>
    </source>
</reference>
<keyword evidence="2" id="KW-1185">Reference proteome</keyword>
<protein>
    <submittedName>
        <fullName evidence="1">Uncharacterized protein</fullName>
    </submittedName>
</protein>
<gene>
    <name evidence="1" type="ORF">QM481_22600</name>
</gene>
<evidence type="ECO:0000313" key="2">
    <source>
        <dbReference type="Proteomes" id="UP001225761"/>
    </source>
</evidence>
<dbReference type="Proteomes" id="UP001225761">
    <property type="component" value="Unassembled WGS sequence"/>
</dbReference>
<organism evidence="1 2">
    <name type="scientific">Flectobacillus rivi</name>
    <dbReference type="NCBI Taxonomy" id="2984209"/>
    <lineage>
        <taxon>Bacteria</taxon>
        <taxon>Pseudomonadati</taxon>
        <taxon>Bacteroidota</taxon>
        <taxon>Cytophagia</taxon>
        <taxon>Cytophagales</taxon>
        <taxon>Flectobacillaceae</taxon>
        <taxon>Flectobacillus</taxon>
    </lineage>
</organism>
<dbReference type="EMBL" id="JASHIE010000020">
    <property type="protein sequence ID" value="MDI9877348.1"/>
    <property type="molecule type" value="Genomic_DNA"/>
</dbReference>
<comment type="caution">
    <text evidence="1">The sequence shown here is derived from an EMBL/GenBank/DDBJ whole genome shotgun (WGS) entry which is preliminary data.</text>
</comment>
<accession>A0ABT6Z8A1</accession>
<name>A0ABT6Z8A1_9BACT</name>
<evidence type="ECO:0000313" key="1">
    <source>
        <dbReference type="EMBL" id="MDI9877348.1"/>
    </source>
</evidence>
<dbReference type="RefSeq" id="WP_283383451.1">
    <property type="nucleotide sequence ID" value="NZ_JASHIE010000020.1"/>
</dbReference>
<sequence length="93" mass="10945">MSARQDIEKGKIQIVEMGEIPLHFKQKQKLANSYGFDLYLLDCNVTTDLVNGTKYYNKTMVDHLESQYGIGWWTKFQARIDSIDHVNNQFERE</sequence>
<proteinExistence type="predicted"/>